<evidence type="ECO:0000313" key="3">
    <source>
        <dbReference type="EMBL" id="NYG60702.1"/>
    </source>
</evidence>
<sequence>MKRILASLAAATTLVLVAGCGNDSGGEPAPKSSESSPMAEEPQGPLSLCEEIDGQAVAELFGRGGAFGVTTGTYSMGLPSFDSCTFMVGESKGAGIGMTYSWSIETVDEARWAAIRKHQQETNGRYTKIEDLAVGEDGFTYLNTAVAKVGDRAIMVNFPSHGADPAALAKALELAAPVVPKLVPPAPERTLDACSAADAEADAVLGGEATIRRGREGDYGLSCGWATPDVAVSVSATGIKDAEQTMRDDMEMFGGEEVPDLGTFAYYTGGVDGLSLSFLAAPDLKVAVSVPAGMKAGKADLIALATKLAPNYT</sequence>
<feature type="signal peptide" evidence="2">
    <location>
        <begin position="1"/>
        <end position="18"/>
    </location>
</feature>
<gene>
    <name evidence="3" type="ORF">BJ980_003625</name>
</gene>
<comment type="caution">
    <text evidence="3">The sequence shown here is derived from an EMBL/GenBank/DDBJ whole genome shotgun (WGS) entry which is preliminary data.</text>
</comment>
<protein>
    <recommendedName>
        <fullName evidence="5">DUF3558 domain-containing protein</fullName>
    </recommendedName>
</protein>
<dbReference type="RefSeq" id="WP_179503603.1">
    <property type="nucleotide sequence ID" value="NZ_JACCAA010000001.1"/>
</dbReference>
<proteinExistence type="predicted"/>
<dbReference type="PROSITE" id="PS51257">
    <property type="entry name" value="PROKAR_LIPOPROTEIN"/>
    <property type="match status" value="1"/>
</dbReference>
<keyword evidence="4" id="KW-1185">Reference proteome</keyword>
<feature type="chain" id="PRO_5039226181" description="DUF3558 domain-containing protein" evidence="2">
    <location>
        <begin position="19"/>
        <end position="313"/>
    </location>
</feature>
<evidence type="ECO:0000313" key="4">
    <source>
        <dbReference type="Proteomes" id="UP000540656"/>
    </source>
</evidence>
<reference evidence="3 4" key="1">
    <citation type="submission" date="2020-07" db="EMBL/GenBank/DDBJ databases">
        <title>Sequencing the genomes of 1000 actinobacteria strains.</title>
        <authorList>
            <person name="Klenk H.-P."/>
        </authorList>
    </citation>
    <scope>NUCLEOTIDE SEQUENCE [LARGE SCALE GENOMIC DNA]</scope>
    <source>
        <strain evidence="3 4">DSM 23819</strain>
    </source>
</reference>
<keyword evidence="2" id="KW-0732">Signal</keyword>
<evidence type="ECO:0000256" key="2">
    <source>
        <dbReference type="SAM" id="SignalP"/>
    </source>
</evidence>
<evidence type="ECO:0000256" key="1">
    <source>
        <dbReference type="SAM" id="MobiDB-lite"/>
    </source>
</evidence>
<accession>A0A7Y9URS1</accession>
<organism evidence="3 4">
    <name type="scientific">Nocardioides daedukensis</name>
    <dbReference type="NCBI Taxonomy" id="634462"/>
    <lineage>
        <taxon>Bacteria</taxon>
        <taxon>Bacillati</taxon>
        <taxon>Actinomycetota</taxon>
        <taxon>Actinomycetes</taxon>
        <taxon>Propionibacteriales</taxon>
        <taxon>Nocardioidaceae</taxon>
        <taxon>Nocardioides</taxon>
    </lineage>
</organism>
<name>A0A7Y9URS1_9ACTN</name>
<dbReference type="EMBL" id="JACCAA010000001">
    <property type="protein sequence ID" value="NYG60702.1"/>
    <property type="molecule type" value="Genomic_DNA"/>
</dbReference>
<dbReference type="Proteomes" id="UP000540656">
    <property type="component" value="Unassembled WGS sequence"/>
</dbReference>
<feature type="region of interest" description="Disordered" evidence="1">
    <location>
        <begin position="23"/>
        <end position="45"/>
    </location>
</feature>
<dbReference type="AlphaFoldDB" id="A0A7Y9URS1"/>
<evidence type="ECO:0008006" key="5">
    <source>
        <dbReference type="Google" id="ProtNLM"/>
    </source>
</evidence>